<proteinExistence type="inferred from homology"/>
<dbReference type="HAMAP" id="MF_00731">
    <property type="entry name" value="MenE"/>
    <property type="match status" value="1"/>
</dbReference>
<feature type="domain" description="AMP-binding enzyme C-terminal" evidence="7">
    <location>
        <begin position="404"/>
        <end position="478"/>
    </location>
</feature>
<evidence type="ECO:0000256" key="3">
    <source>
        <dbReference type="ARBA" id="ARBA00022741"/>
    </source>
</evidence>
<comment type="similarity">
    <text evidence="5">Belongs to the ATP-dependent AMP-binding enzyme family. MenE subfamily.</text>
</comment>
<comment type="pathway">
    <text evidence="5">Quinol/quinone metabolism; 1,4-dihydroxy-2-naphthoate biosynthesis; 1,4-dihydroxy-2-naphthoate from chorismate: step 5/7.</text>
</comment>
<dbReference type="InterPro" id="IPR050237">
    <property type="entry name" value="ATP-dep_AMP-bd_enzyme"/>
</dbReference>
<keyword evidence="2 5" id="KW-0436">Ligase</keyword>
<dbReference type="Pfam" id="PF00501">
    <property type="entry name" value="AMP-binding"/>
    <property type="match status" value="1"/>
</dbReference>
<dbReference type="FunFam" id="3.30.300.30:FF:000008">
    <property type="entry name" value="2,3-dihydroxybenzoate-AMP ligase"/>
    <property type="match status" value="1"/>
</dbReference>
<comment type="caution">
    <text evidence="8">The sequence shown here is derived from an EMBL/GenBank/DDBJ whole genome shotgun (WGS) entry which is preliminary data.</text>
</comment>
<reference evidence="8 9" key="1">
    <citation type="submission" date="2018-07" db="EMBL/GenBank/DDBJ databases">
        <title>Lottiidibacillus patelloidae gen. nov., sp. nov., isolated from the intestinal tract of a marine limpet and the reclassification of B. taeanensis BH030017T, B. algicola KMM 3737T and B. hwajinpoensis SW-72T as genus Lottiidibacillus.</title>
        <authorList>
            <person name="Liu R."/>
            <person name="Huang Z."/>
        </authorList>
    </citation>
    <scope>NUCLEOTIDE SEQUENCE [LARGE SCALE GENOMIC DNA]</scope>
    <source>
        <strain evidence="8 9">BH030017</strain>
    </source>
</reference>
<evidence type="ECO:0000259" key="6">
    <source>
        <dbReference type="Pfam" id="PF00501"/>
    </source>
</evidence>
<dbReference type="InterPro" id="IPR020845">
    <property type="entry name" value="AMP-binding_CS"/>
</dbReference>
<keyword evidence="3 5" id="KW-0547">Nucleotide-binding</keyword>
<comment type="catalytic activity">
    <reaction evidence="5">
        <text>2-succinylbenzoate + ATP + CoA = 2-succinylbenzoyl-CoA + AMP + diphosphate</text>
        <dbReference type="Rhea" id="RHEA:17009"/>
        <dbReference type="ChEBI" id="CHEBI:18325"/>
        <dbReference type="ChEBI" id="CHEBI:30616"/>
        <dbReference type="ChEBI" id="CHEBI:33019"/>
        <dbReference type="ChEBI" id="CHEBI:57287"/>
        <dbReference type="ChEBI" id="CHEBI:57364"/>
        <dbReference type="ChEBI" id="CHEBI:456215"/>
        <dbReference type="EC" id="6.2.1.26"/>
    </reaction>
</comment>
<comment type="pathway">
    <text evidence="5">Quinol/quinone metabolism; menaquinone biosynthesis.</text>
</comment>
<evidence type="ECO:0000313" key="9">
    <source>
        <dbReference type="Proteomes" id="UP000253314"/>
    </source>
</evidence>
<dbReference type="InterPro" id="IPR000873">
    <property type="entry name" value="AMP-dep_synth/lig_dom"/>
</dbReference>
<comment type="function">
    <text evidence="5">Converts 2-succinylbenzoate (OSB) to 2-succinylbenzoyl-CoA (OSB-CoA).</text>
</comment>
<keyword evidence="1 5" id="KW-0474">Menaquinone biosynthesis</keyword>
<dbReference type="GO" id="GO:0008756">
    <property type="term" value="F:o-succinylbenzoate-CoA ligase activity"/>
    <property type="evidence" value="ECO:0007669"/>
    <property type="project" value="UniProtKB-UniRule"/>
</dbReference>
<dbReference type="PROSITE" id="PS00455">
    <property type="entry name" value="AMP_BINDING"/>
    <property type="match status" value="1"/>
</dbReference>
<dbReference type="Gene3D" id="3.30.300.30">
    <property type="match status" value="1"/>
</dbReference>
<evidence type="ECO:0000256" key="5">
    <source>
        <dbReference type="HAMAP-Rule" id="MF_00731"/>
    </source>
</evidence>
<dbReference type="EMBL" id="QOCW01000001">
    <property type="protein sequence ID" value="RBW71329.1"/>
    <property type="molecule type" value="Genomic_DNA"/>
</dbReference>
<evidence type="ECO:0000259" key="7">
    <source>
        <dbReference type="Pfam" id="PF13193"/>
    </source>
</evidence>
<sequence length="491" mass="54740">MPETIPNWLYKRASATPNRIALRTENESWTFKKLDERAQTFAKQFASIGIKKGDFTALLVENSIQTAAIIHALQYLGAVIVPLNNRLTPNELIFQLKDCQADLLFYDQSFSESVKTISKDLPELKLTTYETLTSLVPLEVPLQTEILLDDLHTIMYTSGTTGKPKGVMLTYGNHWWSAVNSSLNLGLHENDCWLCAVPLFHMSGLSILIRGVIYGSSVIIHERFEAQKVNAAIINERVTIVSVVSAMLSKMLYTLDQSYPKTFRCALLGGGPAPLPLLEVCKEKNIPVYQTYGMTETASQVVTLSSEYMLAKLGSAGKPLFTNELKIEKDKKAASPNEIGEIVVKGPTITKGYLNREGATKEAIQNGWLYTGDLGYLDEEGFLYVIDRRSDLIISGGENIYPAEIEAVLLSHPHVLEAGVTGLKDDQWGQVPIGFIVSKTNTLSEEELISYCSERLARYKVPKKIYFVKELPRNASNKLLRRELLPLLPMT</sequence>
<evidence type="ECO:0000256" key="4">
    <source>
        <dbReference type="ARBA" id="ARBA00022840"/>
    </source>
</evidence>
<gene>
    <name evidence="5 8" type="primary">menE</name>
    <name evidence="8" type="ORF">DS031_00835</name>
</gene>
<dbReference type="CDD" id="cd05912">
    <property type="entry name" value="OSB_CoA_lg"/>
    <property type="match status" value="1"/>
</dbReference>
<dbReference type="AlphaFoldDB" id="A0A366Y2U6"/>
<keyword evidence="4 5" id="KW-0067">ATP-binding</keyword>
<name>A0A366Y2U6_9BACI</name>
<dbReference type="Proteomes" id="UP000253314">
    <property type="component" value="Unassembled WGS sequence"/>
</dbReference>
<dbReference type="PANTHER" id="PTHR43767">
    <property type="entry name" value="LONG-CHAIN-FATTY-ACID--COA LIGASE"/>
    <property type="match status" value="1"/>
</dbReference>
<evidence type="ECO:0000256" key="2">
    <source>
        <dbReference type="ARBA" id="ARBA00022598"/>
    </source>
</evidence>
<feature type="domain" description="AMP-dependent synthetase/ligase" evidence="6">
    <location>
        <begin position="11"/>
        <end position="354"/>
    </location>
</feature>
<dbReference type="SUPFAM" id="SSF56801">
    <property type="entry name" value="Acetyl-CoA synthetase-like"/>
    <property type="match status" value="1"/>
</dbReference>
<dbReference type="UniPathway" id="UPA00079"/>
<dbReference type="NCBIfam" id="TIGR01923">
    <property type="entry name" value="menE"/>
    <property type="match status" value="1"/>
</dbReference>
<keyword evidence="9" id="KW-1185">Reference proteome</keyword>
<dbReference type="InterPro" id="IPR025110">
    <property type="entry name" value="AMP-bd_C"/>
</dbReference>
<dbReference type="UniPathway" id="UPA01057">
    <property type="reaction ID" value="UER00166"/>
</dbReference>
<dbReference type="OrthoDB" id="9762242at2"/>
<dbReference type="GO" id="GO:0009234">
    <property type="term" value="P:menaquinone biosynthetic process"/>
    <property type="evidence" value="ECO:0007669"/>
    <property type="project" value="UniProtKB-UniRule"/>
</dbReference>
<dbReference type="RefSeq" id="WP_113804034.1">
    <property type="nucleotide sequence ID" value="NZ_QOCW01000001.1"/>
</dbReference>
<dbReference type="NCBIfam" id="NF002966">
    <property type="entry name" value="PRK03640.1"/>
    <property type="match status" value="1"/>
</dbReference>
<dbReference type="Pfam" id="PF13193">
    <property type="entry name" value="AMP-binding_C"/>
    <property type="match status" value="1"/>
</dbReference>
<organism evidence="8 9">
    <name type="scientific">Bacillus taeanensis</name>
    <dbReference type="NCBI Taxonomy" id="273032"/>
    <lineage>
        <taxon>Bacteria</taxon>
        <taxon>Bacillati</taxon>
        <taxon>Bacillota</taxon>
        <taxon>Bacilli</taxon>
        <taxon>Bacillales</taxon>
        <taxon>Bacillaceae</taxon>
        <taxon>Bacillus</taxon>
    </lineage>
</organism>
<dbReference type="PANTHER" id="PTHR43767:SF1">
    <property type="entry name" value="NONRIBOSOMAL PEPTIDE SYNTHASE PES1 (EUROFUNG)-RELATED"/>
    <property type="match status" value="1"/>
</dbReference>
<accession>A0A366Y2U6</accession>
<dbReference type="InterPro" id="IPR042099">
    <property type="entry name" value="ANL_N_sf"/>
</dbReference>
<dbReference type="InterPro" id="IPR045851">
    <property type="entry name" value="AMP-bd_C_sf"/>
</dbReference>
<dbReference type="EC" id="6.2.1.26" evidence="5"/>
<dbReference type="Gene3D" id="3.40.50.12780">
    <property type="entry name" value="N-terminal domain of ligase-like"/>
    <property type="match status" value="1"/>
</dbReference>
<protein>
    <recommendedName>
        <fullName evidence="5">2-succinylbenzoate--CoA ligase</fullName>
        <ecNumber evidence="5">6.2.1.26</ecNumber>
    </recommendedName>
    <alternativeName>
        <fullName evidence="5">o-succinylbenzoyl-CoA synthetase</fullName>
        <shortName evidence="5">OSB-CoA synthetase</shortName>
    </alternativeName>
</protein>
<evidence type="ECO:0000256" key="1">
    <source>
        <dbReference type="ARBA" id="ARBA00022428"/>
    </source>
</evidence>
<dbReference type="GO" id="GO:0005524">
    <property type="term" value="F:ATP binding"/>
    <property type="evidence" value="ECO:0007669"/>
    <property type="project" value="UniProtKB-KW"/>
</dbReference>
<evidence type="ECO:0000313" key="8">
    <source>
        <dbReference type="EMBL" id="RBW71329.1"/>
    </source>
</evidence>
<dbReference type="InterPro" id="IPR010192">
    <property type="entry name" value="MenE"/>
</dbReference>